<protein>
    <recommendedName>
        <fullName evidence="3">DDE-1 domain-containing protein</fullName>
    </recommendedName>
</protein>
<gene>
    <name evidence="1" type="ORF">AVEN_108224_1</name>
</gene>
<proteinExistence type="predicted"/>
<accession>A0A4Y2RZY5</accession>
<dbReference type="AlphaFoldDB" id="A0A4Y2RZY5"/>
<comment type="caution">
    <text evidence="1">The sequence shown here is derived from an EMBL/GenBank/DDBJ whole genome shotgun (WGS) entry which is preliminary data.</text>
</comment>
<keyword evidence="2" id="KW-1185">Reference proteome</keyword>
<dbReference type="InterPro" id="IPR050863">
    <property type="entry name" value="CenT-Element_Derived"/>
</dbReference>
<dbReference type="Proteomes" id="UP000499080">
    <property type="component" value="Unassembled WGS sequence"/>
</dbReference>
<dbReference type="EMBL" id="BGPR01018952">
    <property type="protein sequence ID" value="GBN80575.1"/>
    <property type="molecule type" value="Genomic_DNA"/>
</dbReference>
<organism evidence="1 2">
    <name type="scientific">Araneus ventricosus</name>
    <name type="common">Orbweaver spider</name>
    <name type="synonym">Epeira ventricosa</name>
    <dbReference type="NCBI Taxonomy" id="182803"/>
    <lineage>
        <taxon>Eukaryota</taxon>
        <taxon>Metazoa</taxon>
        <taxon>Ecdysozoa</taxon>
        <taxon>Arthropoda</taxon>
        <taxon>Chelicerata</taxon>
        <taxon>Arachnida</taxon>
        <taxon>Araneae</taxon>
        <taxon>Araneomorphae</taxon>
        <taxon>Entelegynae</taxon>
        <taxon>Araneoidea</taxon>
        <taxon>Araneidae</taxon>
        <taxon>Araneus</taxon>
    </lineage>
</organism>
<evidence type="ECO:0008006" key="3">
    <source>
        <dbReference type="Google" id="ProtNLM"/>
    </source>
</evidence>
<evidence type="ECO:0000313" key="1">
    <source>
        <dbReference type="EMBL" id="GBN80575.1"/>
    </source>
</evidence>
<name>A0A4Y2RZY5_ARAVE</name>
<dbReference type="PANTHER" id="PTHR19303">
    <property type="entry name" value="TRANSPOSON"/>
    <property type="match status" value="1"/>
</dbReference>
<dbReference type="OrthoDB" id="6465501at2759"/>
<dbReference type="PANTHER" id="PTHR19303:SF16">
    <property type="entry name" value="JERKY PROTEIN HOMOLOG-LIKE"/>
    <property type="match status" value="1"/>
</dbReference>
<sequence length="99" mass="11234">MKAQKPFVQEFAQLISDSDLFPEKLYNSDETALFWRYVPRKTYFVPDESAPSGVKDSKERLTVLACSNTHKCKLLVIGKSAKPRALERSENHACTLQGK</sequence>
<evidence type="ECO:0000313" key="2">
    <source>
        <dbReference type="Proteomes" id="UP000499080"/>
    </source>
</evidence>
<dbReference type="GO" id="GO:0005634">
    <property type="term" value="C:nucleus"/>
    <property type="evidence" value="ECO:0007669"/>
    <property type="project" value="TreeGrafter"/>
</dbReference>
<reference evidence="1 2" key="1">
    <citation type="journal article" date="2019" name="Sci. Rep.">
        <title>Orb-weaving spider Araneus ventricosus genome elucidates the spidroin gene catalogue.</title>
        <authorList>
            <person name="Kono N."/>
            <person name="Nakamura H."/>
            <person name="Ohtoshi R."/>
            <person name="Moran D.A.P."/>
            <person name="Shinohara A."/>
            <person name="Yoshida Y."/>
            <person name="Fujiwara M."/>
            <person name="Mori M."/>
            <person name="Tomita M."/>
            <person name="Arakawa K."/>
        </authorList>
    </citation>
    <scope>NUCLEOTIDE SEQUENCE [LARGE SCALE GENOMIC DNA]</scope>
</reference>
<dbReference type="GO" id="GO:0003677">
    <property type="term" value="F:DNA binding"/>
    <property type="evidence" value="ECO:0007669"/>
    <property type="project" value="TreeGrafter"/>
</dbReference>